<dbReference type="Pfam" id="PF20789">
    <property type="entry name" value="4HBT_3C"/>
    <property type="match status" value="1"/>
</dbReference>
<evidence type="ECO:0008006" key="6">
    <source>
        <dbReference type="Google" id="ProtNLM"/>
    </source>
</evidence>
<dbReference type="Gene3D" id="2.40.160.210">
    <property type="entry name" value="Acyl-CoA thioesterase, double hotdog domain"/>
    <property type="match status" value="1"/>
</dbReference>
<dbReference type="AlphaFoldDB" id="A0A2K9LHG8"/>
<evidence type="ECO:0000313" key="5">
    <source>
        <dbReference type="Proteomes" id="UP000235116"/>
    </source>
</evidence>
<feature type="transmembrane region" description="Helical" evidence="1">
    <location>
        <begin position="96"/>
        <end position="118"/>
    </location>
</feature>
<organism evidence="4 5">
    <name type="scientific">Ketobacter alkanivorans</name>
    <dbReference type="NCBI Taxonomy" id="1917421"/>
    <lineage>
        <taxon>Bacteria</taxon>
        <taxon>Pseudomonadati</taxon>
        <taxon>Pseudomonadota</taxon>
        <taxon>Gammaproteobacteria</taxon>
        <taxon>Pseudomonadales</taxon>
        <taxon>Ketobacteraceae</taxon>
        <taxon>Ketobacter</taxon>
    </lineage>
</organism>
<feature type="domain" description="Acyl-CoA thioesterase-like N-terminal HotDog" evidence="2">
    <location>
        <begin position="36"/>
        <end position="117"/>
    </location>
</feature>
<dbReference type="KEGG" id="kak:Kalk_03840"/>
<evidence type="ECO:0000256" key="1">
    <source>
        <dbReference type="SAM" id="Phobius"/>
    </source>
</evidence>
<protein>
    <recommendedName>
        <fullName evidence="6">Thioesterase domain-containing protein</fullName>
    </recommendedName>
</protein>
<dbReference type="Pfam" id="PF13622">
    <property type="entry name" value="4HBT_3"/>
    <property type="match status" value="1"/>
</dbReference>
<dbReference type="CDD" id="cd03443">
    <property type="entry name" value="PaaI_thioesterase"/>
    <property type="match status" value="1"/>
</dbReference>
<evidence type="ECO:0000313" key="4">
    <source>
        <dbReference type="EMBL" id="AUM11601.1"/>
    </source>
</evidence>
<dbReference type="InterPro" id="IPR042171">
    <property type="entry name" value="Acyl-CoA_hotdog"/>
</dbReference>
<keyword evidence="1" id="KW-0472">Membrane</keyword>
<keyword evidence="1" id="KW-0812">Transmembrane</keyword>
<keyword evidence="1" id="KW-1133">Transmembrane helix</keyword>
<dbReference type="EMBL" id="CP022684">
    <property type="protein sequence ID" value="AUM11601.1"/>
    <property type="molecule type" value="Genomic_DNA"/>
</dbReference>
<proteinExistence type="predicted"/>
<dbReference type="InterPro" id="IPR029069">
    <property type="entry name" value="HotDog_dom_sf"/>
</dbReference>
<dbReference type="InterPro" id="IPR049450">
    <property type="entry name" value="ACOT8-like_C"/>
</dbReference>
<evidence type="ECO:0000259" key="3">
    <source>
        <dbReference type="Pfam" id="PF20789"/>
    </source>
</evidence>
<reference evidence="5" key="1">
    <citation type="submission" date="2017-08" db="EMBL/GenBank/DDBJ databases">
        <title>Direct submision.</title>
        <authorList>
            <person name="Kim S.-J."/>
            <person name="Rhee S.-K."/>
        </authorList>
    </citation>
    <scope>NUCLEOTIDE SEQUENCE [LARGE SCALE GENOMIC DNA]</scope>
    <source>
        <strain evidence="5">GI5</strain>
    </source>
</reference>
<dbReference type="Proteomes" id="UP000235116">
    <property type="component" value="Chromosome"/>
</dbReference>
<keyword evidence="5" id="KW-1185">Reference proteome</keyword>
<evidence type="ECO:0000259" key="2">
    <source>
        <dbReference type="Pfam" id="PF13622"/>
    </source>
</evidence>
<dbReference type="InterPro" id="IPR049449">
    <property type="entry name" value="TesB_ACOT8-like_N"/>
</dbReference>
<accession>A0A2K9LHG8</accession>
<feature type="domain" description="Acyl-CoA thioesterase-like C-terminal" evidence="3">
    <location>
        <begin position="171"/>
        <end position="276"/>
    </location>
</feature>
<dbReference type="SUPFAM" id="SSF54637">
    <property type="entry name" value="Thioesterase/thiol ester dehydrase-isomerase"/>
    <property type="match status" value="2"/>
</dbReference>
<name>A0A2K9LHG8_9GAMM</name>
<sequence length="283" mass="29844">MSLCICCNVSGQEWEVKEALFNRVGNEFVPTGLAGSPWHSSLLHGGAPAGLLAFCLGQEAGSSGLQPARLSIDLLRPVPNAPLRVEVRPLREGKRILLLEASLSAGGTLVALASALFIKSTPLNLPDYAPKPKGGLPSPDQLDEVSFRDVLFAKSEDMPLGLHTTVRLRPASLLNETGTGRAWIRLPADIIAGEQNSPFMLAALVSDFGNGVGQLSLGDGVGTINADIVLQLSRLPVGEWIGLECITLMETTGVGQVISSLYDEQGRIGQVNQTVMPMPGFGG</sequence>
<gene>
    <name evidence="4" type="ORF">Kalk_03840</name>
</gene>